<keyword evidence="2" id="KW-1185">Reference proteome</keyword>
<gene>
    <name evidence="1" type="ORF">QR685DRAFT_574234</name>
</gene>
<sequence>MAGTTWFAWPLIRTSHRISRYGNCTGMIGTTFTSANGPDDFRDARLKFGQGPVPNPGIEIHQRYYPCRDHGDDLPLFRQPSPAAIHRCKYFRLFPAVKNELGRNNGCVSAEEEEEEEQVPCRDDL</sequence>
<evidence type="ECO:0000313" key="1">
    <source>
        <dbReference type="EMBL" id="KAL0467414.1"/>
    </source>
</evidence>
<dbReference type="EMBL" id="JAVLET010000009">
    <property type="protein sequence ID" value="KAL0467414.1"/>
    <property type="molecule type" value="Genomic_DNA"/>
</dbReference>
<evidence type="ECO:0000313" key="2">
    <source>
        <dbReference type="Proteomes" id="UP001451303"/>
    </source>
</evidence>
<reference evidence="1 2" key="1">
    <citation type="submission" date="2023-09" db="EMBL/GenBank/DDBJ databases">
        <title>Multi-omics analysis of a traditional fermented food reveals byproduct-associated fungal strains for waste-to-food upcycling.</title>
        <authorList>
            <consortium name="Lawrence Berkeley National Laboratory"/>
            <person name="Rekdal V.M."/>
            <person name="Villalobos-Escobedo J.M."/>
            <person name="Rodriguez-Valeron N."/>
            <person name="Garcia M.O."/>
            <person name="Vasquez D.P."/>
            <person name="Damayanti I."/>
            <person name="Sorensen P.M."/>
            <person name="Baidoo E.E."/>
            <person name="De Carvalho A.C."/>
            <person name="Riley R."/>
            <person name="Lipzen A."/>
            <person name="He G."/>
            <person name="Yan M."/>
            <person name="Haridas S."/>
            <person name="Daum C."/>
            <person name="Yoshinaga Y."/>
            <person name="Ng V."/>
            <person name="Grigoriev I.V."/>
            <person name="Munk R."/>
            <person name="Nuraida L."/>
            <person name="Wijaya C.H."/>
            <person name="Morales P.-C."/>
            <person name="Keasling J.D."/>
        </authorList>
    </citation>
    <scope>NUCLEOTIDE SEQUENCE [LARGE SCALE GENOMIC DNA]</scope>
    <source>
        <strain evidence="1 2">FGSC 2613</strain>
    </source>
</reference>
<proteinExistence type="predicted"/>
<accession>A0ABR3D3Z1</accession>
<name>A0ABR3D3Z1_NEUIN</name>
<organism evidence="1 2">
    <name type="scientific">Neurospora intermedia</name>
    <dbReference type="NCBI Taxonomy" id="5142"/>
    <lineage>
        <taxon>Eukaryota</taxon>
        <taxon>Fungi</taxon>
        <taxon>Dikarya</taxon>
        <taxon>Ascomycota</taxon>
        <taxon>Pezizomycotina</taxon>
        <taxon>Sordariomycetes</taxon>
        <taxon>Sordariomycetidae</taxon>
        <taxon>Sordariales</taxon>
        <taxon>Sordariaceae</taxon>
        <taxon>Neurospora</taxon>
    </lineage>
</organism>
<protein>
    <submittedName>
        <fullName evidence="1">Uncharacterized protein</fullName>
    </submittedName>
</protein>
<dbReference type="Proteomes" id="UP001451303">
    <property type="component" value="Unassembled WGS sequence"/>
</dbReference>
<comment type="caution">
    <text evidence="1">The sequence shown here is derived from an EMBL/GenBank/DDBJ whole genome shotgun (WGS) entry which is preliminary data.</text>
</comment>